<dbReference type="OrthoDB" id="9791419at2"/>
<evidence type="ECO:0000259" key="1">
    <source>
        <dbReference type="PROSITE" id="PS51833"/>
    </source>
</evidence>
<dbReference type="STRING" id="28092.WM40_02005"/>
<comment type="caution">
    <text evidence="2">The sequence shown here is derived from an EMBL/GenBank/DDBJ whole genome shotgun (WGS) entry which is preliminary data.</text>
</comment>
<protein>
    <recommendedName>
        <fullName evidence="1">HDOD domain-containing protein</fullName>
    </recommendedName>
</protein>
<dbReference type="PANTHER" id="PTHR33525:SF4">
    <property type="entry name" value="CYCLIC DI-GMP PHOSPHODIESTERASE CDGJ"/>
    <property type="match status" value="1"/>
</dbReference>
<dbReference type="Gene3D" id="1.10.3210.10">
    <property type="entry name" value="Hypothetical protein af1432"/>
    <property type="match status" value="1"/>
</dbReference>
<sequence>MIEIENKADLLTRLFTAMAERGELPSLQSSSDRIIASLKDEEAYLADLTNLVLSDISLSQKVIRQANSAMRHSFGDEIISISRAIRVLGVNTVEQFSAELPDIADFQANSPHLDTGRDALKRAMVASEFARNMTHRHASQASEEAVLSTLMYLLAPTVLALYLEKDWQQVLDYTRLYPDVTIRDACREVLGVSLTDIAAALARHFNVPETLADCMAGALPDAGVRNDSHTQWLIMISTVAAEVATMIEKKTAPRDIEQFVKPYLNALGMDAPTLNNALEHAQSAAVRVDRGGRGDRMTQRLSRCQPIRWNDLAKR</sequence>
<dbReference type="Proteomes" id="UP000033618">
    <property type="component" value="Unassembled WGS sequence"/>
</dbReference>
<dbReference type="AlphaFoldDB" id="A0A0F5K4G1"/>
<accession>A0A0F5K4G1</accession>
<dbReference type="PATRIC" id="fig|28092.6.peg.465"/>
<keyword evidence="3" id="KW-1185">Reference proteome</keyword>
<proteinExistence type="predicted"/>
<dbReference type="SUPFAM" id="SSF109604">
    <property type="entry name" value="HD-domain/PDEase-like"/>
    <property type="match status" value="1"/>
</dbReference>
<dbReference type="EMBL" id="LAQU01000002">
    <property type="protein sequence ID" value="KKB64825.1"/>
    <property type="molecule type" value="Genomic_DNA"/>
</dbReference>
<dbReference type="PANTHER" id="PTHR33525">
    <property type="match status" value="1"/>
</dbReference>
<dbReference type="PROSITE" id="PS51833">
    <property type="entry name" value="HDOD"/>
    <property type="match status" value="1"/>
</dbReference>
<organism evidence="2 3">
    <name type="scientific">Robbsia andropogonis</name>
    <dbReference type="NCBI Taxonomy" id="28092"/>
    <lineage>
        <taxon>Bacteria</taxon>
        <taxon>Pseudomonadati</taxon>
        <taxon>Pseudomonadota</taxon>
        <taxon>Betaproteobacteria</taxon>
        <taxon>Burkholderiales</taxon>
        <taxon>Burkholderiaceae</taxon>
        <taxon>Robbsia</taxon>
    </lineage>
</organism>
<dbReference type="InterPro" id="IPR013976">
    <property type="entry name" value="HDOD"/>
</dbReference>
<dbReference type="InterPro" id="IPR052340">
    <property type="entry name" value="RNase_Y/CdgJ"/>
</dbReference>
<dbReference type="Pfam" id="PF08668">
    <property type="entry name" value="HDOD"/>
    <property type="match status" value="1"/>
</dbReference>
<evidence type="ECO:0000313" key="2">
    <source>
        <dbReference type="EMBL" id="KKB64825.1"/>
    </source>
</evidence>
<evidence type="ECO:0000313" key="3">
    <source>
        <dbReference type="Proteomes" id="UP000033618"/>
    </source>
</evidence>
<feature type="domain" description="HDOD" evidence="1">
    <location>
        <begin position="24"/>
        <end position="221"/>
    </location>
</feature>
<gene>
    <name evidence="2" type="ORF">WM40_02005</name>
</gene>
<name>A0A0F5K4G1_9BURK</name>
<dbReference type="RefSeq" id="WP_046152044.1">
    <property type="nucleotide sequence ID" value="NZ_LAQU01000002.1"/>
</dbReference>
<reference evidence="2 3" key="1">
    <citation type="submission" date="2015-03" db="EMBL/GenBank/DDBJ databases">
        <title>Draft Genome Sequence of Burkholderia andropogonis type strain ICMP2807, isolated from Sorghum bicolor.</title>
        <authorList>
            <person name="Lopes-Santos L."/>
            <person name="Castro D.B."/>
            <person name="Ottoboni L.M."/>
            <person name="Park D."/>
            <person name="Weirc B.S."/>
            <person name="Destefano S.A."/>
        </authorList>
    </citation>
    <scope>NUCLEOTIDE SEQUENCE [LARGE SCALE GENOMIC DNA]</scope>
    <source>
        <strain evidence="2 3">ICMP2807</strain>
    </source>
</reference>